<proteinExistence type="predicted"/>
<accession>A0A2P2N9R8</accession>
<evidence type="ECO:0000313" key="1">
    <source>
        <dbReference type="EMBL" id="MBX39212.1"/>
    </source>
</evidence>
<dbReference type="AlphaFoldDB" id="A0A2P2N9R8"/>
<sequence>MRTYNIVKSSLMLQFRSLVLFIL</sequence>
<name>A0A2P2N9R8_RHIMU</name>
<protein>
    <submittedName>
        <fullName evidence="1">Uncharacterized protein</fullName>
    </submittedName>
</protein>
<organism evidence="1">
    <name type="scientific">Rhizophora mucronata</name>
    <name type="common">Asiatic mangrove</name>
    <dbReference type="NCBI Taxonomy" id="61149"/>
    <lineage>
        <taxon>Eukaryota</taxon>
        <taxon>Viridiplantae</taxon>
        <taxon>Streptophyta</taxon>
        <taxon>Embryophyta</taxon>
        <taxon>Tracheophyta</taxon>
        <taxon>Spermatophyta</taxon>
        <taxon>Magnoliopsida</taxon>
        <taxon>eudicotyledons</taxon>
        <taxon>Gunneridae</taxon>
        <taxon>Pentapetalae</taxon>
        <taxon>rosids</taxon>
        <taxon>fabids</taxon>
        <taxon>Malpighiales</taxon>
        <taxon>Rhizophoraceae</taxon>
        <taxon>Rhizophora</taxon>
    </lineage>
</organism>
<reference evidence="1" key="1">
    <citation type="submission" date="2018-02" db="EMBL/GenBank/DDBJ databases">
        <title>Rhizophora mucronata_Transcriptome.</title>
        <authorList>
            <person name="Meera S.P."/>
            <person name="Sreeshan A."/>
            <person name="Augustine A."/>
        </authorList>
    </citation>
    <scope>NUCLEOTIDE SEQUENCE</scope>
    <source>
        <tissue evidence="1">Leaf</tissue>
    </source>
</reference>
<dbReference type="EMBL" id="GGEC01058728">
    <property type="protein sequence ID" value="MBX39212.1"/>
    <property type="molecule type" value="Transcribed_RNA"/>
</dbReference>